<evidence type="ECO:0000256" key="1">
    <source>
        <dbReference type="ARBA" id="ARBA00009080"/>
    </source>
</evidence>
<dbReference type="GO" id="GO:0016491">
    <property type="term" value="F:oxidoreductase activity"/>
    <property type="evidence" value="ECO:0007669"/>
    <property type="project" value="UniProtKB-KW"/>
</dbReference>
<feature type="domain" description="6-phosphogluconate dehydrogenase NADP-binding" evidence="4">
    <location>
        <begin position="12"/>
        <end position="167"/>
    </location>
</feature>
<gene>
    <name evidence="6" type="ORF">F5983_37540</name>
</gene>
<evidence type="ECO:0000256" key="2">
    <source>
        <dbReference type="ARBA" id="ARBA00023002"/>
    </source>
</evidence>
<sequence length="302" mass="32191">MTTQPKARKTSVTVLGLGSMGQALAGAFLRAGHPTTVWNRSPEKGEELVSQGATLAATPGDAVRAGELVVICVIDYDSAYAVLEPVDTADFGGRLLVNVATSTSERSREFGDWAAKHKIDYLDGAIMIGPNFIDTPDSLVFLAGSRTGYETHRAVFDALGGRVRYVGEDPGFAALYDMSLLDFLWTSMSGMMHAFALAGSDGVKASDFAPYLDVMLDTVRMLAPDTAREIDEGAYPGGGELLTMRCSNVDDIIRAAELRGVDTAVLRAVASVEHRAKALGHRGATSSYTATYEAVRRGRATE</sequence>
<proteinExistence type="inferred from homology"/>
<dbReference type="PANTHER" id="PTHR43580:SF2">
    <property type="entry name" value="CYTOKINE-LIKE NUCLEAR FACTOR N-PAC"/>
    <property type="match status" value="1"/>
</dbReference>
<keyword evidence="2" id="KW-0560">Oxidoreductase</keyword>
<evidence type="ECO:0000313" key="6">
    <source>
        <dbReference type="EMBL" id="KAB2587512.1"/>
    </source>
</evidence>
<protein>
    <submittedName>
        <fullName evidence="6">NAD(P)-dependent oxidoreductase</fullName>
    </submittedName>
</protein>
<organism evidence="6 7">
    <name type="scientific">Streptomyces arboris</name>
    <dbReference type="NCBI Taxonomy" id="2600619"/>
    <lineage>
        <taxon>Bacteria</taxon>
        <taxon>Bacillati</taxon>
        <taxon>Actinomycetota</taxon>
        <taxon>Actinomycetes</taxon>
        <taxon>Kitasatosporales</taxon>
        <taxon>Streptomycetaceae</taxon>
        <taxon>Streptomyces</taxon>
    </lineage>
</organism>
<dbReference type="InterPro" id="IPR013328">
    <property type="entry name" value="6PGD_dom2"/>
</dbReference>
<name>A0A5N5EG02_9ACTN</name>
<dbReference type="PANTHER" id="PTHR43580">
    <property type="entry name" value="OXIDOREDUCTASE GLYR1-RELATED"/>
    <property type="match status" value="1"/>
</dbReference>
<feature type="chain" id="PRO_5039511555" evidence="3">
    <location>
        <begin position="26"/>
        <end position="302"/>
    </location>
</feature>
<dbReference type="RefSeq" id="WP_151514196.1">
    <property type="nucleotide sequence ID" value="NZ_JBMVCA010000040.1"/>
</dbReference>
<dbReference type="SUPFAM" id="SSF51735">
    <property type="entry name" value="NAD(P)-binding Rossmann-fold domains"/>
    <property type="match status" value="1"/>
</dbReference>
<feature type="domain" description="NADPH-dependent reductive aminase-like C-terminal" evidence="5">
    <location>
        <begin position="169"/>
        <end position="297"/>
    </location>
</feature>
<evidence type="ECO:0000313" key="7">
    <source>
        <dbReference type="Proteomes" id="UP000326907"/>
    </source>
</evidence>
<dbReference type="Gene3D" id="1.10.1040.10">
    <property type="entry name" value="N-(1-d-carboxylethyl)-l-norvaline Dehydrogenase, domain 2"/>
    <property type="match status" value="1"/>
</dbReference>
<keyword evidence="7" id="KW-1185">Reference proteome</keyword>
<dbReference type="Gene3D" id="3.40.50.720">
    <property type="entry name" value="NAD(P)-binding Rossmann-like Domain"/>
    <property type="match status" value="1"/>
</dbReference>
<dbReference type="InterPro" id="IPR006115">
    <property type="entry name" value="6PGDH_NADP-bd"/>
</dbReference>
<dbReference type="Proteomes" id="UP000326907">
    <property type="component" value="Unassembled WGS sequence"/>
</dbReference>
<dbReference type="EMBL" id="VYUA01000099">
    <property type="protein sequence ID" value="KAB2587512.1"/>
    <property type="molecule type" value="Genomic_DNA"/>
</dbReference>
<evidence type="ECO:0000256" key="3">
    <source>
        <dbReference type="SAM" id="SignalP"/>
    </source>
</evidence>
<dbReference type="Pfam" id="PF03446">
    <property type="entry name" value="NAD_binding_2"/>
    <property type="match status" value="1"/>
</dbReference>
<dbReference type="InterPro" id="IPR015815">
    <property type="entry name" value="HIBADH-related"/>
</dbReference>
<feature type="signal peptide" evidence="3">
    <location>
        <begin position="1"/>
        <end position="25"/>
    </location>
</feature>
<reference evidence="6 7" key="1">
    <citation type="submission" date="2019-09" db="EMBL/GenBank/DDBJ databases">
        <authorList>
            <person name="Liu P."/>
        </authorList>
    </citation>
    <scope>NUCLEOTIDE SEQUENCE [LARGE SCALE GENOMIC DNA]</scope>
    <source>
        <strain evidence="6 7">TRM68085</strain>
    </source>
</reference>
<evidence type="ECO:0000259" key="5">
    <source>
        <dbReference type="Pfam" id="PF21761"/>
    </source>
</evidence>
<dbReference type="GO" id="GO:0050661">
    <property type="term" value="F:NADP binding"/>
    <property type="evidence" value="ECO:0007669"/>
    <property type="project" value="InterPro"/>
</dbReference>
<dbReference type="PIRSF" id="PIRSF000103">
    <property type="entry name" value="HIBADH"/>
    <property type="match status" value="1"/>
</dbReference>
<dbReference type="InterPro" id="IPR036291">
    <property type="entry name" value="NAD(P)-bd_dom_sf"/>
</dbReference>
<keyword evidence="3" id="KW-0732">Signal</keyword>
<dbReference type="InterPro" id="IPR048666">
    <property type="entry name" value="RedAm-like_C"/>
</dbReference>
<comment type="caution">
    <text evidence="6">The sequence shown here is derived from an EMBL/GenBank/DDBJ whole genome shotgun (WGS) entry which is preliminary data.</text>
</comment>
<accession>A0A5N5EG02</accession>
<dbReference type="AlphaFoldDB" id="A0A5N5EG02"/>
<comment type="similarity">
    <text evidence="1">Belongs to the HIBADH-related family.</text>
</comment>
<evidence type="ECO:0000259" key="4">
    <source>
        <dbReference type="Pfam" id="PF03446"/>
    </source>
</evidence>
<dbReference type="Pfam" id="PF21761">
    <property type="entry name" value="RedAm-like_C"/>
    <property type="match status" value="1"/>
</dbReference>
<dbReference type="InterPro" id="IPR051265">
    <property type="entry name" value="HIBADH-related_NP60_sf"/>
</dbReference>